<evidence type="ECO:0000313" key="6">
    <source>
        <dbReference type="EMBL" id="MCZ0725895.1"/>
    </source>
</evidence>
<accession>A0A9X3JG26</accession>
<sequence length="221" mass="25582">MNTIIFDMDGVIVDSEYTYLQSKTKILNQLGYDKDISYQYQFMGTTYQYMWEKMKEELNLEESVDYYINLMNQERQNMINEDGVKAIKGVQTFIAEAYRMGFKLGVASSSPIVEIKRNLTELELINYFDVYVSGEEVNNSKPFPDIYQYAMEKLDKKPYECIAIEDTLNGATSANRADLYCVGFKNPDYPAQDLSLADKVVTSFKDLDLQALKHLNREGRE</sequence>
<dbReference type="Gene3D" id="3.40.50.1000">
    <property type="entry name" value="HAD superfamily/HAD-like"/>
    <property type="match status" value="1"/>
</dbReference>
<dbReference type="InterPro" id="IPR023214">
    <property type="entry name" value="HAD_sf"/>
</dbReference>
<dbReference type="RefSeq" id="WP_268752202.1">
    <property type="nucleotide sequence ID" value="NZ_JAPRFQ010000001.1"/>
</dbReference>
<dbReference type="SUPFAM" id="SSF56784">
    <property type="entry name" value="HAD-like"/>
    <property type="match status" value="1"/>
</dbReference>
<evidence type="ECO:0000313" key="7">
    <source>
        <dbReference type="Proteomes" id="UP001146670"/>
    </source>
</evidence>
<dbReference type="PANTHER" id="PTHR46193">
    <property type="entry name" value="6-PHOSPHOGLUCONATE PHOSPHATASE"/>
    <property type="match status" value="1"/>
</dbReference>
<gene>
    <name evidence="6" type="ORF">OW157_04835</name>
</gene>
<keyword evidence="7" id="KW-1185">Reference proteome</keyword>
<dbReference type="CDD" id="cd16423">
    <property type="entry name" value="HAD_BPGM-like"/>
    <property type="match status" value="1"/>
</dbReference>
<evidence type="ECO:0000256" key="4">
    <source>
        <dbReference type="ARBA" id="ARBA00022842"/>
    </source>
</evidence>
<keyword evidence="4" id="KW-0460">Magnesium</keyword>
<dbReference type="GO" id="GO:0046872">
    <property type="term" value="F:metal ion binding"/>
    <property type="evidence" value="ECO:0007669"/>
    <property type="project" value="UniProtKB-KW"/>
</dbReference>
<dbReference type="SFLD" id="SFLDS00003">
    <property type="entry name" value="Haloacid_Dehalogenase"/>
    <property type="match status" value="1"/>
</dbReference>
<dbReference type="InterPro" id="IPR036412">
    <property type="entry name" value="HAD-like_sf"/>
</dbReference>
<dbReference type="GO" id="GO:0016787">
    <property type="term" value="F:hydrolase activity"/>
    <property type="evidence" value="ECO:0007669"/>
    <property type="project" value="UniProtKB-KW"/>
</dbReference>
<evidence type="ECO:0000256" key="1">
    <source>
        <dbReference type="ARBA" id="ARBA00001946"/>
    </source>
</evidence>
<dbReference type="EMBL" id="JAPRFR010000001">
    <property type="protein sequence ID" value="MCZ0725895.1"/>
    <property type="molecule type" value="Genomic_DNA"/>
</dbReference>
<dbReference type="PRINTS" id="PR00413">
    <property type="entry name" value="HADHALOGNASE"/>
</dbReference>
<keyword evidence="6" id="KW-0378">Hydrolase</keyword>
<dbReference type="AlphaFoldDB" id="A0A9X3JG26"/>
<comment type="cofactor">
    <cofactor evidence="1">
        <name>Mg(2+)</name>
        <dbReference type="ChEBI" id="CHEBI:18420"/>
    </cofactor>
</comment>
<name>A0A9X3JG26_9LACT</name>
<keyword evidence="3" id="KW-0479">Metal-binding</keyword>
<dbReference type="InterPro" id="IPR041492">
    <property type="entry name" value="HAD_2"/>
</dbReference>
<evidence type="ECO:0000256" key="3">
    <source>
        <dbReference type="ARBA" id="ARBA00022723"/>
    </source>
</evidence>
<evidence type="ECO:0000256" key="5">
    <source>
        <dbReference type="ARBA" id="ARBA00023277"/>
    </source>
</evidence>
<keyword evidence="5" id="KW-0119">Carbohydrate metabolism</keyword>
<dbReference type="Proteomes" id="UP001146670">
    <property type="component" value="Unassembled WGS sequence"/>
</dbReference>
<protein>
    <submittedName>
        <fullName evidence="6">HAD family hydrolase</fullName>
    </submittedName>
</protein>
<dbReference type="SFLD" id="SFLDG01129">
    <property type="entry name" value="C1.5:_HAD__Beta-PGM__Phosphata"/>
    <property type="match status" value="1"/>
</dbReference>
<dbReference type="InterPro" id="IPR006439">
    <property type="entry name" value="HAD-SF_hydro_IA"/>
</dbReference>
<dbReference type="InterPro" id="IPR023198">
    <property type="entry name" value="PGP-like_dom2"/>
</dbReference>
<dbReference type="InterPro" id="IPR051600">
    <property type="entry name" value="Beta-PGM-like"/>
</dbReference>
<reference evidence="6" key="1">
    <citation type="submission" date="2022-12" db="EMBL/GenBank/DDBJ databases">
        <title>Description and comparative metabolic analysis of Aerococcus sp. nov., isolated from the feces of a pig.</title>
        <authorList>
            <person name="Chang Y.-H."/>
        </authorList>
    </citation>
    <scope>NUCLEOTIDE SEQUENCE</scope>
    <source>
        <strain evidence="6">YH-aer222</strain>
    </source>
</reference>
<dbReference type="PANTHER" id="PTHR46193:SF18">
    <property type="entry name" value="HEXITOL PHOSPHATASE B"/>
    <property type="match status" value="1"/>
</dbReference>
<proteinExistence type="inferred from homology"/>
<dbReference type="Pfam" id="PF13419">
    <property type="entry name" value="HAD_2"/>
    <property type="match status" value="1"/>
</dbReference>
<dbReference type="SFLD" id="SFLDG01135">
    <property type="entry name" value="C1.5.6:_HAD__Beta-PGM__Phospha"/>
    <property type="match status" value="1"/>
</dbReference>
<dbReference type="Gene3D" id="1.10.150.240">
    <property type="entry name" value="Putative phosphatase, domain 2"/>
    <property type="match status" value="1"/>
</dbReference>
<comment type="similarity">
    <text evidence="2">Belongs to the HAD-like hydrolase superfamily. CbbY/CbbZ/Gph/YieH family.</text>
</comment>
<comment type="caution">
    <text evidence="6">The sequence shown here is derived from an EMBL/GenBank/DDBJ whole genome shotgun (WGS) entry which is preliminary data.</text>
</comment>
<organism evidence="6 7">
    <name type="scientific">Aerococcus kribbianus</name>
    <dbReference type="NCBI Taxonomy" id="2999064"/>
    <lineage>
        <taxon>Bacteria</taxon>
        <taxon>Bacillati</taxon>
        <taxon>Bacillota</taxon>
        <taxon>Bacilli</taxon>
        <taxon>Lactobacillales</taxon>
        <taxon>Aerococcaceae</taxon>
        <taxon>Aerococcus</taxon>
    </lineage>
</organism>
<evidence type="ECO:0000256" key="2">
    <source>
        <dbReference type="ARBA" id="ARBA00006171"/>
    </source>
</evidence>
<dbReference type="NCBIfam" id="TIGR01509">
    <property type="entry name" value="HAD-SF-IA-v3"/>
    <property type="match status" value="1"/>
</dbReference>